<dbReference type="SUPFAM" id="SSF47986">
    <property type="entry name" value="DEATH domain"/>
    <property type="match status" value="1"/>
</dbReference>
<feature type="compositionally biased region" description="Low complexity" evidence="6">
    <location>
        <begin position="1175"/>
        <end position="1190"/>
    </location>
</feature>
<sequence length="1812" mass="199943">MAFSPEQLFFFKLVAILIHLKEVVQSWKRKSNHSKTSQDIDSAKVVGDTSPTRNEVREGLCNGTCESCQERNLTGLFEAFPKEKVNDDESLLELPVEATADGKLYDSVQTPSKSLDERVDMAERQVYLLREKVCFEVKAEMIEKNTFDFCIERTKHVLDALEEDTSRIDNIVEMGEEDFPTKKVNLLRKKLDIERSCAKQLKEDNHFLNKVKSEDDFSNSQCTDRELQVPKKSLLSLSSEASSLNSVSSSPCDETRAIPEHSSRWSSSAFEEKAIKLKENTYQEGYASAMPLFDSSTKLQAEFHGKSSNEGGLTSREDHDTETVVVEHSIQQKDQEFIQIDELQDETAFYQDRCCRQEDKITRLKENLSQIKEEKQGLEAEVGRQLFLEGKNKRYNRIYQSVTEHGGEQAISNTARGASFDVDGEELRTAGCSDDSGHLLQYITEEISDLLSKSEIERIKNLVTPIVDLDRLARIRKGSELFKELEYKGELSCSYVKCLLEKIHRSDLAEKLVAPFHNSDELFKREFYSPQERNQGYEASERTCVVDSRTSDEVEESGEISESADIDEEFHVGNPSGGNFCDSDSSTGSSSDPGNPDSLSSLVDINYADSSSGRFGLASSCSQSTSSSAVYVESLTEDSHRGTPTISLNSDHHGLKVWENSGESTFDTTSGGDEKQERSVSLSLTYESFESGEVKEWGAAKVEGGKKDGNSSSSICDGAVNGSYLVQHCNTVDVVDGPGCTSNRTQDSFKLKNVSGLNQDSLSPESMPQKQNVSHAMISAQKGAVHVLSDSCASNQFNTWEHIGARPKNATQMQNVSYTRITPQKDSAVDQADSYLSNQSHEWEHLGARPRDRTPKKDSISDSSSLFSSLVDLVPQQVGGPVVQGVVNAFLARHSEDKHLHESLYYNNAEEMLAKDMDSMMNMIDPNKAKPYLGDCQVATRSDPFSQPYSPGFPLTNEVYTRANGEDGFPLNDTFNGNYLLPPGPSYSCIAANTSQNSYLNSFNPNFLGGDFAYDAREPQLLQDGHFTSLQRSDFLQSGFTGSGLTSAFPGTTGPQMTHSVIGTQSNFGFTGTTSILPPEPLQIQRSSTTNLELLASQNYGNQPNASTDFPTSSPMARANGSDSKLLSGLESGRNTHLSPVSSTGDRVNTSGQTNSNSISNTVGDCLASGTFREGNSADASSSSGSTFGANTGGDHDQGFGQSGGSVSNGNYGTESVESTDNSLLELEQRVEEACAMVERVLREREEREQFGREIERKEREIRAERARKKREREARELEEARGWPQQQEPVTGQSLWLCEHYQRHCRVRFPCCTNFYSCHRCHNNSKECDNEEAKASHATHLKCSYCHHEQEIAEDSAKCRSCGAKMSAYFCGICKHFTSIDKNPYHCDKCGICRIHKDKSFHCDVCNVCLDKRLQGKHKCRPDSGHDECCICLEDAFSGCQILPCSHKVHRECAIAMIQNGIVLRVRKSRFLESDMGSEPANVEEYDPSSEQSTETEEAGKPGLSFGSFRQAHHDQMEKRPDTCEKENSELVQSGRDEFHTRNRERRHRVQQLFSEGFTRVSQKPGKWDHTGARPKVSQEIDSYSELMLRAIESSRAKPFSVESQIGQRSDHGSLSFSLPLRDQQSKIDGRDGSGNRVSPSSAGLVTEPLPNSAEGSEVDTPFIGTIQMPGNLEQTCARRKEKIEGRDGSRNQVSASSTGLVSEPLLNSAEGGEIDCVVPSTIQMPALGESQPPMTGLPLATPGIYPSFMARHPTDQSLCGGPAVSNTAAPGNEPEVRSAVLPPINNTSPALGRSQPPTAGLRLATPGIYP</sequence>
<dbReference type="CDD" id="cd00045">
    <property type="entry name" value="DED"/>
    <property type="match status" value="1"/>
</dbReference>
<evidence type="ECO:0000313" key="11">
    <source>
        <dbReference type="EMBL" id="PFX25157.1"/>
    </source>
</evidence>
<dbReference type="Pfam" id="PF05495">
    <property type="entry name" value="zf-CHY"/>
    <property type="match status" value="1"/>
</dbReference>
<dbReference type="Proteomes" id="UP000225706">
    <property type="component" value="Unassembled WGS sequence"/>
</dbReference>
<feature type="region of interest" description="Disordered" evidence="6">
    <location>
        <begin position="838"/>
        <end position="861"/>
    </location>
</feature>
<feature type="region of interest" description="Disordered" evidence="6">
    <location>
        <begin position="1475"/>
        <end position="1580"/>
    </location>
</feature>
<evidence type="ECO:0000256" key="4">
    <source>
        <dbReference type="PROSITE-ProRule" id="PRU00601"/>
    </source>
</evidence>
<feature type="compositionally biased region" description="Polar residues" evidence="6">
    <location>
        <begin position="1099"/>
        <end position="1125"/>
    </location>
</feature>
<feature type="signal peptide" evidence="7">
    <location>
        <begin position="1"/>
        <end position="26"/>
    </location>
</feature>
<dbReference type="PANTHER" id="PTHR21319">
    <property type="entry name" value="RING FINGER AND CHY ZINC FINGER DOMAIN-CONTAINING PROTEIN 1"/>
    <property type="match status" value="1"/>
</dbReference>
<protein>
    <submittedName>
        <fullName evidence="11">RING finger and CHY zinc finger domain-containing protein 1</fullName>
    </submittedName>
</protein>
<dbReference type="Gene3D" id="1.10.533.10">
    <property type="entry name" value="Death Domain, Fas"/>
    <property type="match status" value="1"/>
</dbReference>
<evidence type="ECO:0000259" key="8">
    <source>
        <dbReference type="PROSITE" id="PS50168"/>
    </source>
</evidence>
<dbReference type="InterPro" id="IPR017921">
    <property type="entry name" value="Znf_CTCHY"/>
</dbReference>
<dbReference type="GO" id="GO:0008270">
    <property type="term" value="F:zinc ion binding"/>
    <property type="evidence" value="ECO:0007669"/>
    <property type="project" value="UniProtKB-KW"/>
</dbReference>
<feature type="domain" description="DED" evidence="8">
    <location>
        <begin position="439"/>
        <end position="514"/>
    </location>
</feature>
<evidence type="ECO:0000256" key="6">
    <source>
        <dbReference type="SAM" id="MobiDB-lite"/>
    </source>
</evidence>
<dbReference type="InterPro" id="IPR011029">
    <property type="entry name" value="DEATH-like_dom_sf"/>
</dbReference>
<evidence type="ECO:0000259" key="10">
    <source>
        <dbReference type="PROSITE" id="PS51270"/>
    </source>
</evidence>
<keyword evidence="12" id="KW-1185">Reference proteome</keyword>
<evidence type="ECO:0000256" key="5">
    <source>
        <dbReference type="SAM" id="Coils"/>
    </source>
</evidence>
<feature type="compositionally biased region" description="Acidic residues" evidence="6">
    <location>
        <begin position="553"/>
        <end position="568"/>
    </location>
</feature>
<feature type="coiled-coil region" evidence="5">
    <location>
        <begin position="1224"/>
        <end position="1281"/>
    </location>
</feature>
<dbReference type="InterPro" id="IPR001875">
    <property type="entry name" value="DED_dom"/>
</dbReference>
<evidence type="ECO:0000256" key="7">
    <source>
        <dbReference type="SAM" id="SignalP"/>
    </source>
</evidence>
<dbReference type="GO" id="GO:0061630">
    <property type="term" value="F:ubiquitin protein ligase activity"/>
    <property type="evidence" value="ECO:0007669"/>
    <property type="project" value="TreeGrafter"/>
</dbReference>
<proteinExistence type="predicted"/>
<feature type="region of interest" description="Disordered" evidence="6">
    <location>
        <begin position="1769"/>
        <end position="1812"/>
    </location>
</feature>
<dbReference type="GO" id="GO:0042981">
    <property type="term" value="P:regulation of apoptotic process"/>
    <property type="evidence" value="ECO:0007669"/>
    <property type="project" value="InterPro"/>
</dbReference>
<dbReference type="SUPFAM" id="SSF161219">
    <property type="entry name" value="CHY zinc finger-like"/>
    <property type="match status" value="1"/>
</dbReference>
<feature type="compositionally biased region" description="Basic and acidic residues" evidence="6">
    <location>
        <begin position="841"/>
        <end position="860"/>
    </location>
</feature>
<comment type="caution">
    <text evidence="11">The sequence shown here is derived from an EMBL/GenBank/DDBJ whole genome shotgun (WGS) entry which is preliminary data.</text>
</comment>
<keyword evidence="1" id="KW-0479">Metal-binding</keyword>
<dbReference type="SUPFAM" id="SSF161245">
    <property type="entry name" value="Zinc hairpin stack"/>
    <property type="match status" value="1"/>
</dbReference>
<keyword evidence="7" id="KW-0732">Signal</keyword>
<feature type="region of interest" description="Disordered" evidence="6">
    <location>
        <begin position="535"/>
        <end position="603"/>
    </location>
</feature>
<feature type="region of interest" description="Disordered" evidence="6">
    <location>
        <begin position="1603"/>
        <end position="1657"/>
    </location>
</feature>
<gene>
    <name evidence="11" type="primary">RCHY1</name>
    <name evidence="11" type="ORF">AWC38_SpisGene10223</name>
</gene>
<dbReference type="PROSITE" id="PS50168">
    <property type="entry name" value="DED"/>
    <property type="match status" value="1"/>
</dbReference>
<evidence type="ECO:0000313" key="12">
    <source>
        <dbReference type="Proteomes" id="UP000225706"/>
    </source>
</evidence>
<keyword evidence="3" id="KW-0862">Zinc</keyword>
<feature type="compositionally biased region" description="Polar residues" evidence="6">
    <location>
        <begin position="1205"/>
        <end position="1220"/>
    </location>
</feature>
<dbReference type="InterPro" id="IPR037274">
    <property type="entry name" value="Znf_CHY_sf"/>
</dbReference>
<feature type="region of interest" description="Disordered" evidence="6">
    <location>
        <begin position="1099"/>
        <end position="1162"/>
    </location>
</feature>
<dbReference type="GO" id="GO:0006511">
    <property type="term" value="P:ubiquitin-dependent protein catabolic process"/>
    <property type="evidence" value="ECO:0007669"/>
    <property type="project" value="TreeGrafter"/>
</dbReference>
<dbReference type="PROSITE" id="PS51270">
    <property type="entry name" value="ZF_CTCHY"/>
    <property type="match status" value="1"/>
</dbReference>
<name>A0A2B4S985_STYPI</name>
<dbReference type="InterPro" id="IPR008913">
    <property type="entry name" value="Znf_CHY"/>
</dbReference>
<keyword evidence="2 4" id="KW-0863">Zinc-finger</keyword>
<dbReference type="GO" id="GO:0005634">
    <property type="term" value="C:nucleus"/>
    <property type="evidence" value="ECO:0007669"/>
    <property type="project" value="TreeGrafter"/>
</dbReference>
<dbReference type="InterPro" id="IPR037275">
    <property type="entry name" value="Znf_CTCHY_sf"/>
</dbReference>
<evidence type="ECO:0000259" key="9">
    <source>
        <dbReference type="PROSITE" id="PS51266"/>
    </source>
</evidence>
<feature type="domain" description="CTCHY-type" evidence="10">
    <location>
        <begin position="1367"/>
        <end position="1429"/>
    </location>
</feature>
<keyword evidence="5" id="KW-0175">Coiled coil</keyword>
<evidence type="ECO:0000256" key="3">
    <source>
        <dbReference type="ARBA" id="ARBA00022833"/>
    </source>
</evidence>
<feature type="compositionally biased region" description="Basic and acidic residues" evidence="6">
    <location>
        <begin position="253"/>
        <end position="263"/>
    </location>
</feature>
<feature type="chain" id="PRO_5012518698" evidence="7">
    <location>
        <begin position="27"/>
        <end position="1812"/>
    </location>
</feature>
<feature type="compositionally biased region" description="Polar residues" evidence="6">
    <location>
        <begin position="1692"/>
        <end position="1702"/>
    </location>
</feature>
<feature type="region of interest" description="Disordered" evidence="6">
    <location>
        <begin position="1174"/>
        <end position="1220"/>
    </location>
</feature>
<organism evidence="11 12">
    <name type="scientific">Stylophora pistillata</name>
    <name type="common">Smooth cauliflower coral</name>
    <dbReference type="NCBI Taxonomy" id="50429"/>
    <lineage>
        <taxon>Eukaryota</taxon>
        <taxon>Metazoa</taxon>
        <taxon>Cnidaria</taxon>
        <taxon>Anthozoa</taxon>
        <taxon>Hexacorallia</taxon>
        <taxon>Scleractinia</taxon>
        <taxon>Astrocoeniina</taxon>
        <taxon>Pocilloporidae</taxon>
        <taxon>Stylophora</taxon>
    </lineage>
</organism>
<dbReference type="GO" id="GO:0016567">
    <property type="term" value="P:protein ubiquitination"/>
    <property type="evidence" value="ECO:0007669"/>
    <property type="project" value="TreeGrafter"/>
</dbReference>
<feature type="compositionally biased region" description="Basic and acidic residues" evidence="6">
    <location>
        <begin position="1625"/>
        <end position="1635"/>
    </location>
</feature>
<dbReference type="EMBL" id="LSMT01000158">
    <property type="protein sequence ID" value="PFX25157.1"/>
    <property type="molecule type" value="Genomic_DNA"/>
</dbReference>
<feature type="region of interest" description="Disordered" evidence="6">
    <location>
        <begin position="245"/>
        <end position="264"/>
    </location>
</feature>
<feature type="compositionally biased region" description="Polar residues" evidence="6">
    <location>
        <begin position="1133"/>
        <end position="1162"/>
    </location>
</feature>
<feature type="compositionally biased region" description="Low complexity" evidence="6">
    <location>
        <begin position="582"/>
        <end position="602"/>
    </location>
</feature>
<feature type="compositionally biased region" description="Polar residues" evidence="6">
    <location>
        <begin position="1603"/>
        <end position="1618"/>
    </location>
</feature>
<dbReference type="OrthoDB" id="411372at2759"/>
<evidence type="ECO:0000256" key="1">
    <source>
        <dbReference type="ARBA" id="ARBA00022723"/>
    </source>
</evidence>
<dbReference type="PANTHER" id="PTHR21319:SF53">
    <property type="entry name" value="RING FINGER AND CHY ZINC FINGER DOMAIN-CONTAINING PROTEIN 1"/>
    <property type="match status" value="1"/>
</dbReference>
<dbReference type="PROSITE" id="PS51266">
    <property type="entry name" value="ZF_CHY"/>
    <property type="match status" value="1"/>
</dbReference>
<feature type="domain" description="CHY-type" evidence="9">
    <location>
        <begin position="1292"/>
        <end position="1365"/>
    </location>
</feature>
<feature type="compositionally biased region" description="Basic and acidic residues" evidence="6">
    <location>
        <begin position="1513"/>
        <end position="1543"/>
    </location>
</feature>
<evidence type="ECO:0000256" key="2">
    <source>
        <dbReference type="ARBA" id="ARBA00022771"/>
    </source>
</evidence>
<reference evidence="12" key="1">
    <citation type="journal article" date="2017" name="bioRxiv">
        <title>Comparative analysis of the genomes of Stylophora pistillata and Acropora digitifera provides evidence for extensive differences between species of corals.</title>
        <authorList>
            <person name="Voolstra C.R."/>
            <person name="Li Y."/>
            <person name="Liew Y.J."/>
            <person name="Baumgarten S."/>
            <person name="Zoccola D."/>
            <person name="Flot J.-F."/>
            <person name="Tambutte S."/>
            <person name="Allemand D."/>
            <person name="Aranda M."/>
        </authorList>
    </citation>
    <scope>NUCLEOTIDE SEQUENCE [LARGE SCALE GENOMIC DNA]</scope>
</reference>
<accession>A0A2B4S985</accession>
<feature type="region of interest" description="Disordered" evidence="6">
    <location>
        <begin position="1683"/>
        <end position="1708"/>
    </location>
</feature>